<name>A0A6L9XT25_9MICO</name>
<gene>
    <name evidence="4" type="ORF">G3T36_01430</name>
</gene>
<evidence type="ECO:0000313" key="5">
    <source>
        <dbReference type="Proteomes" id="UP000474967"/>
    </source>
</evidence>
<feature type="region of interest" description="Disordered" evidence="2">
    <location>
        <begin position="1"/>
        <end position="21"/>
    </location>
</feature>
<dbReference type="SUPFAM" id="SSF54909">
    <property type="entry name" value="Dimeric alpha+beta barrel"/>
    <property type="match status" value="1"/>
</dbReference>
<dbReference type="Gene3D" id="3.30.70.1060">
    <property type="entry name" value="Dimeric alpha+beta barrel"/>
    <property type="match status" value="1"/>
</dbReference>
<keyword evidence="5" id="KW-1185">Reference proteome</keyword>
<feature type="domain" description="YCII-related" evidence="3">
    <location>
        <begin position="1"/>
        <end position="112"/>
    </location>
</feature>
<dbReference type="Pfam" id="PF03795">
    <property type="entry name" value="YCII"/>
    <property type="match status" value="1"/>
</dbReference>
<evidence type="ECO:0000259" key="3">
    <source>
        <dbReference type="Pfam" id="PF03795"/>
    </source>
</evidence>
<dbReference type="PANTHER" id="PTHR35174">
    <property type="entry name" value="BLL7171 PROTEIN-RELATED"/>
    <property type="match status" value="1"/>
</dbReference>
<dbReference type="InterPro" id="IPR005545">
    <property type="entry name" value="YCII"/>
</dbReference>
<sequence length="138" mass="15660">MKYMMILNSDPQTESTAEPDEESLNAMGRYNDELIKAGVLLAGEGLHPTSEGARVEYSGEDRTIVDGPFTETKELIAGFWIIQAANKAEALEWARRIPLKSGRVEVRRVFDVSEFPQDNEYVQKEVQWREEHGESRTA</sequence>
<evidence type="ECO:0000313" key="4">
    <source>
        <dbReference type="EMBL" id="NEN04523.1"/>
    </source>
</evidence>
<comment type="caution">
    <text evidence="4">The sequence shown here is derived from an EMBL/GenBank/DDBJ whole genome shotgun (WGS) entry which is preliminary data.</text>
</comment>
<evidence type="ECO:0000256" key="2">
    <source>
        <dbReference type="SAM" id="MobiDB-lite"/>
    </source>
</evidence>
<comment type="similarity">
    <text evidence="1">Belongs to the YciI family.</text>
</comment>
<evidence type="ECO:0000256" key="1">
    <source>
        <dbReference type="ARBA" id="ARBA00007689"/>
    </source>
</evidence>
<reference evidence="4 5" key="1">
    <citation type="journal article" date="2014" name="J. Microbiol.">
        <title>Diaminobutyricibacter tongyongensis gen. nov., sp. nov. and Homoserinibacter gongjuensis gen. nov., sp. nov. belong to the family Microbacteriaceae.</title>
        <authorList>
            <person name="Kim S.J."/>
            <person name="Ahn J.H."/>
            <person name="Weon H.Y."/>
            <person name="Hamada M."/>
            <person name="Suzuki K."/>
            <person name="Kwon S.W."/>
        </authorList>
    </citation>
    <scope>NUCLEOTIDE SEQUENCE [LARGE SCALE GENOMIC DNA]</scope>
    <source>
        <strain evidence="4 5">NBRC 108724</strain>
    </source>
</reference>
<dbReference type="AlphaFoldDB" id="A0A6L9XT25"/>
<dbReference type="InterPro" id="IPR011008">
    <property type="entry name" value="Dimeric_a/b-barrel"/>
</dbReference>
<proteinExistence type="inferred from homology"/>
<protein>
    <submittedName>
        <fullName evidence="4">YciI family protein</fullName>
    </submittedName>
</protein>
<accession>A0A6L9XT25</accession>
<dbReference type="Proteomes" id="UP000474967">
    <property type="component" value="Unassembled WGS sequence"/>
</dbReference>
<dbReference type="PANTHER" id="PTHR35174:SF4">
    <property type="entry name" value="BLL7163 PROTEIN"/>
    <property type="match status" value="1"/>
</dbReference>
<dbReference type="EMBL" id="JAAGWY010000001">
    <property type="protein sequence ID" value="NEN04523.1"/>
    <property type="molecule type" value="Genomic_DNA"/>
</dbReference>
<organism evidence="4 5">
    <name type="scientific">Leifsonia tongyongensis</name>
    <dbReference type="NCBI Taxonomy" id="1268043"/>
    <lineage>
        <taxon>Bacteria</taxon>
        <taxon>Bacillati</taxon>
        <taxon>Actinomycetota</taxon>
        <taxon>Actinomycetes</taxon>
        <taxon>Micrococcales</taxon>
        <taxon>Microbacteriaceae</taxon>
        <taxon>Leifsonia</taxon>
    </lineage>
</organism>